<comment type="caution">
    <text evidence="3">The sequence shown here is derived from an EMBL/GenBank/DDBJ whole genome shotgun (WGS) entry which is preliminary data.</text>
</comment>
<reference evidence="3 4" key="1">
    <citation type="journal article" date="2015" name="Nature">
        <title>rRNA introns, odd ribosomes, and small enigmatic genomes across a large radiation of phyla.</title>
        <authorList>
            <person name="Brown C.T."/>
            <person name="Hug L.A."/>
            <person name="Thomas B.C."/>
            <person name="Sharon I."/>
            <person name="Castelle C.J."/>
            <person name="Singh A."/>
            <person name="Wilkins M.J."/>
            <person name="Williams K.H."/>
            <person name="Banfield J.F."/>
        </authorList>
    </citation>
    <scope>NUCLEOTIDE SEQUENCE [LARGE SCALE GENOMIC DNA]</scope>
</reference>
<dbReference type="STRING" id="1618350.UR67_C0006G0022"/>
<organism evidence="3 4">
    <name type="scientific">candidate division CPR3 bacterium GW2011_GWF2_35_18</name>
    <dbReference type="NCBI Taxonomy" id="1618350"/>
    <lineage>
        <taxon>Bacteria</taxon>
        <taxon>Bacteria division CPR3</taxon>
    </lineage>
</organism>
<evidence type="ECO:0000313" key="3">
    <source>
        <dbReference type="EMBL" id="KKP69455.1"/>
    </source>
</evidence>
<name>A0A0G0E2L1_UNCC3</name>
<dbReference type="EMBL" id="LBQB01000006">
    <property type="protein sequence ID" value="KKP69455.1"/>
    <property type="molecule type" value="Genomic_DNA"/>
</dbReference>
<keyword evidence="2" id="KW-0808">Transferase</keyword>
<dbReference type="NCBIfam" id="TIGR00696">
    <property type="entry name" value="wecG_tagA_cpsF"/>
    <property type="match status" value="1"/>
</dbReference>
<evidence type="ECO:0000256" key="1">
    <source>
        <dbReference type="ARBA" id="ARBA00022676"/>
    </source>
</evidence>
<accession>A0A0G0E2L1</accession>
<dbReference type="GO" id="GO:0016758">
    <property type="term" value="F:hexosyltransferase activity"/>
    <property type="evidence" value="ECO:0007669"/>
    <property type="project" value="TreeGrafter"/>
</dbReference>
<evidence type="ECO:0000313" key="4">
    <source>
        <dbReference type="Proteomes" id="UP000034581"/>
    </source>
</evidence>
<evidence type="ECO:0000256" key="2">
    <source>
        <dbReference type="ARBA" id="ARBA00022679"/>
    </source>
</evidence>
<dbReference type="PANTHER" id="PTHR34136:SF1">
    <property type="entry name" value="UDP-N-ACETYL-D-MANNOSAMINURONIC ACID TRANSFERASE"/>
    <property type="match status" value="1"/>
</dbReference>
<proteinExistence type="predicted"/>
<dbReference type="PATRIC" id="fig|1618350.3.peg.831"/>
<keyword evidence="1" id="KW-0328">Glycosyltransferase</keyword>
<dbReference type="InterPro" id="IPR004629">
    <property type="entry name" value="WecG_TagA_CpsF"/>
</dbReference>
<dbReference type="Proteomes" id="UP000034581">
    <property type="component" value="Unassembled WGS sequence"/>
</dbReference>
<sequence>MKETILGIKISLESEQELIQSISEYINSGQKIRIFTPNPEMVIEAQRDNDFKLILNSAEITIPDGKGLIWASKILNKRLKNTIPGTDLMEKICAEASRKNWTIFLLGASKGIADETKSILEVRYPGIKIIGFLEGSPLDEDDLKTQNNILKIIGKRKIDLLFVAYGAPKQEKWIHRNISSLPVAVAMGVGGAFNYISGNISRAPIWMRKIGLEWFYRLITEPWRWKRQLKLIRFSYLVFINRIQS</sequence>
<dbReference type="PANTHER" id="PTHR34136">
    <property type="match status" value="1"/>
</dbReference>
<dbReference type="CDD" id="cd06533">
    <property type="entry name" value="Glyco_transf_WecG_TagA"/>
    <property type="match status" value="1"/>
</dbReference>
<gene>
    <name evidence="3" type="ORF">UR67_C0006G0022</name>
</gene>
<dbReference type="Pfam" id="PF03808">
    <property type="entry name" value="Glyco_tran_WecG"/>
    <property type="match status" value="1"/>
</dbReference>
<protein>
    <submittedName>
        <fullName evidence="3">Teichoic acid biosynthesis protein</fullName>
    </submittedName>
</protein>
<dbReference type="AlphaFoldDB" id="A0A0G0E2L1"/>